<dbReference type="RefSeq" id="WP_188943494.1">
    <property type="nucleotide sequence ID" value="NZ_BMPN01000004.1"/>
</dbReference>
<gene>
    <name evidence="1" type="ORF">GCM10007111_27800</name>
</gene>
<evidence type="ECO:0000313" key="2">
    <source>
        <dbReference type="Proteomes" id="UP000634435"/>
    </source>
</evidence>
<sequence length="92" mass="10671">MTAEFIKKSVSLRSDIYKYALEESEKLHGGNFSSFLTYLISCERSNTRFYHSNKSNEEITISKEEYQFLLNCGKTIEFLTDKIDKGVTINLI</sequence>
<dbReference type="EMBL" id="BMPN01000004">
    <property type="protein sequence ID" value="GGJ64400.1"/>
    <property type="molecule type" value="Genomic_DNA"/>
</dbReference>
<comment type="caution">
    <text evidence="1">The sequence shown here is derived from an EMBL/GenBank/DDBJ whole genome shotgun (WGS) entry which is preliminary data.</text>
</comment>
<reference evidence="2" key="1">
    <citation type="journal article" date="2019" name="Int. J. Syst. Evol. Microbiol.">
        <title>The Global Catalogue of Microorganisms (GCM) 10K type strain sequencing project: providing services to taxonomists for standard genome sequencing and annotation.</title>
        <authorList>
            <consortium name="The Broad Institute Genomics Platform"/>
            <consortium name="The Broad Institute Genome Sequencing Center for Infectious Disease"/>
            <person name="Wu L."/>
            <person name="Ma J."/>
        </authorList>
    </citation>
    <scope>NUCLEOTIDE SEQUENCE [LARGE SCALE GENOMIC DNA]</scope>
    <source>
        <strain evidence="2">JCM 30071</strain>
    </source>
</reference>
<accession>A0ABQ2DP74</accession>
<name>A0ABQ2DP74_9BACI</name>
<protein>
    <submittedName>
        <fullName evidence="1">Uncharacterized protein</fullName>
    </submittedName>
</protein>
<organism evidence="1 2">
    <name type="scientific">Virgibacillus kapii</name>
    <dbReference type="NCBI Taxonomy" id="1638645"/>
    <lineage>
        <taxon>Bacteria</taxon>
        <taxon>Bacillati</taxon>
        <taxon>Bacillota</taxon>
        <taxon>Bacilli</taxon>
        <taxon>Bacillales</taxon>
        <taxon>Bacillaceae</taxon>
        <taxon>Virgibacillus</taxon>
    </lineage>
</organism>
<keyword evidence="2" id="KW-1185">Reference proteome</keyword>
<proteinExistence type="predicted"/>
<evidence type="ECO:0000313" key="1">
    <source>
        <dbReference type="EMBL" id="GGJ64400.1"/>
    </source>
</evidence>
<dbReference type="Proteomes" id="UP000634435">
    <property type="component" value="Unassembled WGS sequence"/>
</dbReference>